<keyword evidence="2" id="KW-1185">Reference proteome</keyword>
<evidence type="ECO:0000313" key="1">
    <source>
        <dbReference type="EMBL" id="VDO85627.1"/>
    </source>
</evidence>
<dbReference type="WBParaSite" id="HPLM_0002072701-mRNA-1">
    <property type="protein sequence ID" value="HPLM_0002072701-mRNA-1"/>
    <property type="gene ID" value="HPLM_0002072701"/>
</dbReference>
<dbReference type="EMBL" id="UZAF01022514">
    <property type="protein sequence ID" value="VDO85627.1"/>
    <property type="molecule type" value="Genomic_DNA"/>
</dbReference>
<sequence length="85" mass="9630">MDKFLSLCEEDGLISFGDDCERASTEEKIQSAIEELVETKKELVTKARAVAFDGAPERSREGNELKSKESEENACRNCIVRCWKK</sequence>
<accession>A0A0N4X8N5</accession>
<protein>
    <submittedName>
        <fullName evidence="1 3">Uncharacterized protein</fullName>
    </submittedName>
</protein>
<reference evidence="3" key="1">
    <citation type="submission" date="2017-02" db="UniProtKB">
        <authorList>
            <consortium name="WormBaseParasite"/>
        </authorList>
    </citation>
    <scope>IDENTIFICATION</scope>
</reference>
<dbReference type="AlphaFoldDB" id="A0A0N4X8N5"/>
<proteinExistence type="predicted"/>
<evidence type="ECO:0000313" key="3">
    <source>
        <dbReference type="WBParaSite" id="HPLM_0002072701-mRNA-1"/>
    </source>
</evidence>
<gene>
    <name evidence="1" type="ORF">HPLM_LOCUS20719</name>
</gene>
<organism evidence="3">
    <name type="scientific">Haemonchus placei</name>
    <name type="common">Barber's pole worm</name>
    <dbReference type="NCBI Taxonomy" id="6290"/>
    <lineage>
        <taxon>Eukaryota</taxon>
        <taxon>Metazoa</taxon>
        <taxon>Ecdysozoa</taxon>
        <taxon>Nematoda</taxon>
        <taxon>Chromadorea</taxon>
        <taxon>Rhabditida</taxon>
        <taxon>Rhabditina</taxon>
        <taxon>Rhabditomorpha</taxon>
        <taxon>Strongyloidea</taxon>
        <taxon>Trichostrongylidae</taxon>
        <taxon>Haemonchus</taxon>
    </lineage>
</organism>
<dbReference type="Proteomes" id="UP000268014">
    <property type="component" value="Unassembled WGS sequence"/>
</dbReference>
<evidence type="ECO:0000313" key="2">
    <source>
        <dbReference type="Proteomes" id="UP000268014"/>
    </source>
</evidence>
<reference evidence="1 2" key="2">
    <citation type="submission" date="2018-11" db="EMBL/GenBank/DDBJ databases">
        <authorList>
            <consortium name="Pathogen Informatics"/>
        </authorList>
    </citation>
    <scope>NUCLEOTIDE SEQUENCE [LARGE SCALE GENOMIC DNA]</scope>
    <source>
        <strain evidence="1 2">MHpl1</strain>
    </source>
</reference>
<name>A0A0N4X8N5_HAEPC</name>